<dbReference type="Proteomes" id="UP000276133">
    <property type="component" value="Unassembled WGS sequence"/>
</dbReference>
<evidence type="ECO:0000313" key="3">
    <source>
        <dbReference type="Proteomes" id="UP000276133"/>
    </source>
</evidence>
<accession>A0A3M7PBC1</accession>
<protein>
    <submittedName>
        <fullName evidence="2">Uncharacterized protein</fullName>
    </submittedName>
</protein>
<evidence type="ECO:0000256" key="1">
    <source>
        <dbReference type="SAM" id="MobiDB-lite"/>
    </source>
</evidence>
<feature type="compositionally biased region" description="Basic and acidic residues" evidence="1">
    <location>
        <begin position="33"/>
        <end position="57"/>
    </location>
</feature>
<gene>
    <name evidence="2" type="ORF">BpHYR1_038215</name>
</gene>
<sequence>IGLEKSDWEIKAYQQTKKYYSGAQFAEQFTNSKRSERTHETERTQVTRDVATRRLSERFSVGNTSEKTTRERLNL</sequence>
<name>A0A3M7PBC1_BRAPC</name>
<comment type="caution">
    <text evidence="2">The sequence shown here is derived from an EMBL/GenBank/DDBJ whole genome shotgun (WGS) entry which is preliminary data.</text>
</comment>
<reference evidence="2 3" key="1">
    <citation type="journal article" date="2018" name="Sci. Rep.">
        <title>Genomic signatures of local adaptation to the degree of environmental predictability in rotifers.</title>
        <authorList>
            <person name="Franch-Gras L."/>
            <person name="Hahn C."/>
            <person name="Garcia-Roger E.M."/>
            <person name="Carmona M.J."/>
            <person name="Serra M."/>
            <person name="Gomez A."/>
        </authorList>
    </citation>
    <scope>NUCLEOTIDE SEQUENCE [LARGE SCALE GENOMIC DNA]</scope>
    <source>
        <strain evidence="2">HYR1</strain>
    </source>
</reference>
<dbReference type="EMBL" id="REGN01012236">
    <property type="protein sequence ID" value="RMZ96405.1"/>
    <property type="molecule type" value="Genomic_DNA"/>
</dbReference>
<proteinExistence type="predicted"/>
<organism evidence="2 3">
    <name type="scientific">Brachionus plicatilis</name>
    <name type="common">Marine rotifer</name>
    <name type="synonym">Brachionus muelleri</name>
    <dbReference type="NCBI Taxonomy" id="10195"/>
    <lineage>
        <taxon>Eukaryota</taxon>
        <taxon>Metazoa</taxon>
        <taxon>Spiralia</taxon>
        <taxon>Gnathifera</taxon>
        <taxon>Rotifera</taxon>
        <taxon>Eurotatoria</taxon>
        <taxon>Monogononta</taxon>
        <taxon>Pseudotrocha</taxon>
        <taxon>Ploima</taxon>
        <taxon>Brachionidae</taxon>
        <taxon>Brachionus</taxon>
    </lineage>
</organism>
<dbReference type="AlphaFoldDB" id="A0A3M7PBC1"/>
<keyword evidence="3" id="KW-1185">Reference proteome</keyword>
<evidence type="ECO:0000313" key="2">
    <source>
        <dbReference type="EMBL" id="RMZ96405.1"/>
    </source>
</evidence>
<feature type="region of interest" description="Disordered" evidence="1">
    <location>
        <begin position="30"/>
        <end position="75"/>
    </location>
</feature>
<feature type="non-terminal residue" evidence="2">
    <location>
        <position position="1"/>
    </location>
</feature>